<sequence>MVLHADLGHRGPRGTRDVDYVRRAFVAEYAARGCLDAGERLDGAIQAVASKFALGRDWMNAGPDVALPMALDPRTHRQYDPIATAALHTDRDRDLARRTLFSAPGLRLIAITWPWALALKLARYAAADAADARAIVRLLYWRYAREPRRLEECIVDACWPMGYQRPGALGLMRARLRDAVWRATCEP</sequence>
<dbReference type="EMBL" id="MU273971">
    <property type="protein sequence ID" value="KAI0027190.1"/>
    <property type="molecule type" value="Genomic_DNA"/>
</dbReference>
<keyword evidence="2" id="KW-1185">Reference proteome</keyword>
<reference evidence="1" key="2">
    <citation type="journal article" date="2022" name="New Phytol.">
        <title>Evolutionary transition to the ectomycorrhizal habit in the genomes of a hyperdiverse lineage of mushroom-forming fungi.</title>
        <authorList>
            <person name="Looney B."/>
            <person name="Miyauchi S."/>
            <person name="Morin E."/>
            <person name="Drula E."/>
            <person name="Courty P.E."/>
            <person name="Kohler A."/>
            <person name="Kuo A."/>
            <person name="LaButti K."/>
            <person name="Pangilinan J."/>
            <person name="Lipzen A."/>
            <person name="Riley R."/>
            <person name="Andreopoulos W."/>
            <person name="He G."/>
            <person name="Johnson J."/>
            <person name="Nolan M."/>
            <person name="Tritt A."/>
            <person name="Barry K.W."/>
            <person name="Grigoriev I.V."/>
            <person name="Nagy L.G."/>
            <person name="Hibbett D."/>
            <person name="Henrissat B."/>
            <person name="Matheny P.B."/>
            <person name="Labbe J."/>
            <person name="Martin F.M."/>
        </authorList>
    </citation>
    <scope>NUCLEOTIDE SEQUENCE</scope>
    <source>
        <strain evidence="1">EC-137</strain>
    </source>
</reference>
<reference evidence="1" key="1">
    <citation type="submission" date="2021-02" db="EMBL/GenBank/DDBJ databases">
        <authorList>
            <consortium name="DOE Joint Genome Institute"/>
            <person name="Ahrendt S."/>
            <person name="Looney B.P."/>
            <person name="Miyauchi S."/>
            <person name="Morin E."/>
            <person name="Drula E."/>
            <person name="Courty P.E."/>
            <person name="Chicoki N."/>
            <person name="Fauchery L."/>
            <person name="Kohler A."/>
            <person name="Kuo A."/>
            <person name="Labutti K."/>
            <person name="Pangilinan J."/>
            <person name="Lipzen A."/>
            <person name="Riley R."/>
            <person name="Andreopoulos W."/>
            <person name="He G."/>
            <person name="Johnson J."/>
            <person name="Barry K.W."/>
            <person name="Grigoriev I.V."/>
            <person name="Nagy L."/>
            <person name="Hibbett D."/>
            <person name="Henrissat B."/>
            <person name="Matheny P.B."/>
            <person name="Labbe J."/>
            <person name="Martin F."/>
        </authorList>
    </citation>
    <scope>NUCLEOTIDE SEQUENCE</scope>
    <source>
        <strain evidence="1">EC-137</strain>
    </source>
</reference>
<dbReference type="Proteomes" id="UP000814128">
    <property type="component" value="Unassembled WGS sequence"/>
</dbReference>
<gene>
    <name evidence="1" type="ORF">K488DRAFT_91179</name>
</gene>
<protein>
    <submittedName>
        <fullName evidence="1">Uncharacterized protein</fullName>
    </submittedName>
</protein>
<accession>A0ACB8Q6R3</accession>
<evidence type="ECO:0000313" key="1">
    <source>
        <dbReference type="EMBL" id="KAI0027190.1"/>
    </source>
</evidence>
<evidence type="ECO:0000313" key="2">
    <source>
        <dbReference type="Proteomes" id="UP000814128"/>
    </source>
</evidence>
<organism evidence="1 2">
    <name type="scientific">Vararia minispora EC-137</name>
    <dbReference type="NCBI Taxonomy" id="1314806"/>
    <lineage>
        <taxon>Eukaryota</taxon>
        <taxon>Fungi</taxon>
        <taxon>Dikarya</taxon>
        <taxon>Basidiomycota</taxon>
        <taxon>Agaricomycotina</taxon>
        <taxon>Agaricomycetes</taxon>
        <taxon>Russulales</taxon>
        <taxon>Lachnocladiaceae</taxon>
        <taxon>Vararia</taxon>
    </lineage>
</organism>
<proteinExistence type="predicted"/>
<comment type="caution">
    <text evidence="1">The sequence shown here is derived from an EMBL/GenBank/DDBJ whole genome shotgun (WGS) entry which is preliminary data.</text>
</comment>
<name>A0ACB8Q6R3_9AGAM</name>